<feature type="domain" description="FANCI solenoid 1" evidence="2">
    <location>
        <begin position="67"/>
        <end position="238"/>
    </location>
</feature>
<feature type="domain" description="FANCI helical" evidence="6">
    <location>
        <begin position="260"/>
        <end position="342"/>
    </location>
</feature>
<dbReference type="SUPFAM" id="SSF48371">
    <property type="entry name" value="ARM repeat"/>
    <property type="match status" value="1"/>
</dbReference>
<dbReference type="InterPro" id="IPR029308">
    <property type="entry name" value="FANCI_S1"/>
</dbReference>
<evidence type="ECO:0000259" key="2">
    <source>
        <dbReference type="Pfam" id="PF14675"/>
    </source>
</evidence>
<dbReference type="InterPro" id="IPR029315">
    <property type="entry name" value="FANCI_S2"/>
</dbReference>
<feature type="region of interest" description="Disordered" evidence="1">
    <location>
        <begin position="1224"/>
        <end position="1261"/>
    </location>
</feature>
<dbReference type="Pfam" id="PF14678">
    <property type="entry name" value="FANCI_S4"/>
    <property type="match status" value="1"/>
</dbReference>
<feature type="domain" description="FANCI solenoid 3" evidence="4">
    <location>
        <begin position="752"/>
        <end position="973"/>
    </location>
</feature>
<feature type="compositionally biased region" description="Basic and acidic residues" evidence="1">
    <location>
        <begin position="1235"/>
        <end position="1244"/>
    </location>
</feature>
<feature type="domain" description="FANCI helical" evidence="7">
    <location>
        <begin position="530"/>
        <end position="730"/>
    </location>
</feature>
<dbReference type="Pfam" id="PF14676">
    <property type="entry name" value="FANCI_S2"/>
    <property type="match status" value="1"/>
</dbReference>
<dbReference type="Pfam" id="PF14679">
    <property type="entry name" value="FANCI_HD1"/>
    <property type="match status" value="1"/>
</dbReference>
<dbReference type="Proteomes" id="UP001476247">
    <property type="component" value="Unassembled WGS sequence"/>
</dbReference>
<gene>
    <name evidence="8" type="ORF">HPULCUR_004701</name>
</gene>
<dbReference type="InterPro" id="IPR029310">
    <property type="entry name" value="FANCI_HD1"/>
</dbReference>
<dbReference type="Pfam" id="PF14680">
    <property type="entry name" value="FANCI_HD2"/>
    <property type="match status" value="1"/>
</dbReference>
<keyword evidence="9" id="KW-1185">Reference proteome</keyword>
<dbReference type="Pfam" id="PF14675">
    <property type="entry name" value="FANCI_S1"/>
    <property type="match status" value="1"/>
</dbReference>
<evidence type="ECO:0000259" key="3">
    <source>
        <dbReference type="Pfam" id="PF14676"/>
    </source>
</evidence>
<evidence type="ECO:0000259" key="6">
    <source>
        <dbReference type="Pfam" id="PF14679"/>
    </source>
</evidence>
<dbReference type="InterPro" id="IPR029312">
    <property type="entry name" value="FANCI_HD2"/>
</dbReference>
<dbReference type="InterPro" id="IPR029313">
    <property type="entry name" value="FANCI_S3"/>
</dbReference>
<accession>A0ABP9XWZ1</accession>
<evidence type="ECO:0000313" key="8">
    <source>
        <dbReference type="EMBL" id="GAA5799290.1"/>
    </source>
</evidence>
<organism evidence="8 9">
    <name type="scientific">Helicostylum pulchrum</name>
    <dbReference type="NCBI Taxonomy" id="562976"/>
    <lineage>
        <taxon>Eukaryota</taxon>
        <taxon>Fungi</taxon>
        <taxon>Fungi incertae sedis</taxon>
        <taxon>Mucoromycota</taxon>
        <taxon>Mucoromycotina</taxon>
        <taxon>Mucoromycetes</taxon>
        <taxon>Mucorales</taxon>
        <taxon>Mucorineae</taxon>
        <taxon>Mucoraceae</taxon>
        <taxon>Helicostylum</taxon>
    </lineage>
</organism>
<dbReference type="Pfam" id="PF14677">
    <property type="entry name" value="FANCI_S3"/>
    <property type="match status" value="1"/>
</dbReference>
<evidence type="ECO:0000259" key="5">
    <source>
        <dbReference type="Pfam" id="PF14678"/>
    </source>
</evidence>
<comment type="caution">
    <text evidence="8">The sequence shown here is derived from an EMBL/GenBank/DDBJ whole genome shotgun (WGS) entry which is preliminary data.</text>
</comment>
<evidence type="ECO:0000256" key="1">
    <source>
        <dbReference type="SAM" id="MobiDB-lite"/>
    </source>
</evidence>
<dbReference type="EMBL" id="BAABUJ010000012">
    <property type="protein sequence ID" value="GAA5799290.1"/>
    <property type="molecule type" value="Genomic_DNA"/>
</dbReference>
<dbReference type="PANTHER" id="PTHR21818">
    <property type="entry name" value="BC025462 PROTEIN"/>
    <property type="match status" value="1"/>
</dbReference>
<dbReference type="InterPro" id="IPR016024">
    <property type="entry name" value="ARM-type_fold"/>
</dbReference>
<evidence type="ECO:0000259" key="4">
    <source>
        <dbReference type="Pfam" id="PF14677"/>
    </source>
</evidence>
<dbReference type="InterPro" id="IPR029314">
    <property type="entry name" value="FANCI_S4"/>
</dbReference>
<dbReference type="InterPro" id="IPR026171">
    <property type="entry name" value="FANCI"/>
</dbReference>
<feature type="domain" description="FANCI solenoid 2" evidence="3">
    <location>
        <begin position="351"/>
        <end position="511"/>
    </location>
</feature>
<evidence type="ECO:0000313" key="9">
    <source>
        <dbReference type="Proteomes" id="UP001476247"/>
    </source>
</evidence>
<sequence length="1261" mass="144362">MDAEIFKLNKQSNKRKLVEFLNETSNEQISCLLKEKLDDYHAKNDVDTMLVLRALFQGSPIEEGHIQRRFQIIQNIIEWLSTEDKENIHKSKQASHVVNLVLPEIELLPTNMLRDAGISITKIIDENETVQLRILDIFSKVWNVLSAADELNHLSDIFDHLIQANWNNQIVVGISSALNEMELSNPQLENIIKHMIRKLADMEMEEVPPFVYQLLLISRKGYKRVILSGILDYFNSNTIDSSMEGTVMLHISFAIKQDKDLGNELVKLIKNDKSSQLRVFNIACLLSAARIHRLQDTIFDLFKTSIISIYKDKEKSDRALWIAEYCPLDAEKYSQVLLDVVEKSALGWDQVIQSLAQLALILIDTASNNDSSAKTRSSGVKQYRANEQVASLGVNILLQLFKYHDVVRSEILEQITSRIVSRSDSVMDFLRLLQHIIQEYPDEVEKYLTNIKDTLDFLSFLPLPTAQRVLSAIQPIAKSNEQFRDGLILILRKSLFAKDLDGRQMAVGGFLSILNDQLTEIKNGDNDGQTAVAEGVAFEILGLLRRCFSQQYEIRSNAYHGLGALSQEHPSFAGDIFELLYTQFMRTFEKDSSIVNPIKLEVCIENATNGAYPKMLEPVHVLLANLIKALYATRSETLSSVTVDTISQFKMIMKSFVARLSRTTLEDFELDKANFDMATHIGLRNTQYATILLGSCENAMEYEFFITGLTKNSSELLVTLYKKRKELVGLLNNSTNEKGKKNTSINIQSCVSFQFISKLFLDVFGKDLKDDIDAPAFEIRREIDFVQFIVSSTCESLRFAIDNERCHDDEKYFKECSQICKVYMHMLKTEDSDSTYANQSSTKKTPSVLVSVASSLLLILETVNNVWPQRFKELLINLLEPCDTNNVKSLNRIIVEAIMQFKDIVQRYMSGRTPIYKEVSGVIHIASYLCERLDKKQPDFAMRSLHVVQWLDQLAKERSVQDSTLAKDIVSLLIRLGGIIGEFDTIQNICEDIHLFTGDIDVNTTTDSQMEPELGYQIINIKTFATITTQVFEFLDSSLDDLTWCTGRLKICAAGSDDDLTRSFEKEYCKRIISLMVILSELVKAVLTDIHAESLFKTLVKAYRTLHAFVKYKILFPREVSPDFINVISKAGTEITERMYKFLTVYGQSQQQDTSVKKKGKRKEVNMKQRAKIQRESRMIPNLIFAVEQFERHLIQLSRKSRVDFMQYMKRSTSRDFKIQMSLINQESSDEEEDEKLKRTTRDNTEEEAEDSSAKRLRRDS</sequence>
<reference evidence="8 9" key="1">
    <citation type="submission" date="2024-04" db="EMBL/GenBank/DDBJ databases">
        <title>genome sequences of Mucor flavus KT1a and Helicostylum pulchrum KT1b strains isolation_sourced from the surface of a dry-aged beef.</title>
        <authorList>
            <person name="Toyotome T."/>
            <person name="Hosono M."/>
            <person name="Torimaru M."/>
            <person name="Fukuda K."/>
            <person name="Mikami N."/>
        </authorList>
    </citation>
    <scope>NUCLEOTIDE SEQUENCE [LARGE SCALE GENOMIC DNA]</scope>
    <source>
        <strain evidence="8 9">KT1b</strain>
    </source>
</reference>
<evidence type="ECO:0000259" key="7">
    <source>
        <dbReference type="Pfam" id="PF14680"/>
    </source>
</evidence>
<dbReference type="PANTHER" id="PTHR21818:SF0">
    <property type="entry name" value="FANCONI ANEMIA GROUP I PROTEIN"/>
    <property type="match status" value="1"/>
</dbReference>
<feature type="domain" description="FANCI solenoid 4" evidence="5">
    <location>
        <begin position="986"/>
        <end position="1222"/>
    </location>
</feature>
<name>A0ABP9XWZ1_9FUNG</name>
<protein>
    <submittedName>
        <fullName evidence="8">Uncharacterized protein</fullName>
    </submittedName>
</protein>
<proteinExistence type="predicted"/>